<dbReference type="InterPro" id="IPR036388">
    <property type="entry name" value="WH-like_DNA-bd_sf"/>
</dbReference>
<dbReference type="InterPro" id="IPR041664">
    <property type="entry name" value="AAA_16"/>
</dbReference>
<dbReference type="SMART" id="SM00421">
    <property type="entry name" value="HTH_LUXR"/>
    <property type="match status" value="1"/>
</dbReference>
<dbReference type="InterPro" id="IPR000792">
    <property type="entry name" value="Tscrpt_reg_LuxR_C"/>
</dbReference>
<feature type="domain" description="HTH luxR-type" evidence="4">
    <location>
        <begin position="972"/>
        <end position="1029"/>
    </location>
</feature>
<evidence type="ECO:0000313" key="5">
    <source>
        <dbReference type="EMBL" id="MFC5888996.1"/>
    </source>
</evidence>
<dbReference type="SUPFAM" id="SSF52540">
    <property type="entry name" value="P-loop containing nucleoside triphosphate hydrolases"/>
    <property type="match status" value="1"/>
</dbReference>
<feature type="compositionally biased region" description="Basic and acidic residues" evidence="3">
    <location>
        <begin position="493"/>
        <end position="503"/>
    </location>
</feature>
<keyword evidence="2" id="KW-0067">ATP-binding</keyword>
<keyword evidence="1" id="KW-0547">Nucleotide-binding</keyword>
<evidence type="ECO:0000256" key="3">
    <source>
        <dbReference type="SAM" id="MobiDB-lite"/>
    </source>
</evidence>
<evidence type="ECO:0000256" key="1">
    <source>
        <dbReference type="ARBA" id="ARBA00022741"/>
    </source>
</evidence>
<dbReference type="Pfam" id="PF13191">
    <property type="entry name" value="AAA_16"/>
    <property type="match status" value="1"/>
</dbReference>
<dbReference type="PANTHER" id="PTHR16305">
    <property type="entry name" value="TESTICULAR SOLUBLE ADENYLYL CYCLASE"/>
    <property type="match status" value="1"/>
</dbReference>
<dbReference type="Gene3D" id="1.10.10.10">
    <property type="entry name" value="Winged helix-like DNA-binding domain superfamily/Winged helix DNA-binding domain"/>
    <property type="match status" value="1"/>
</dbReference>
<organism evidence="5 6">
    <name type="scientific">Kitasatospora aburaviensis</name>
    <dbReference type="NCBI Taxonomy" id="67265"/>
    <lineage>
        <taxon>Bacteria</taxon>
        <taxon>Bacillati</taxon>
        <taxon>Actinomycetota</taxon>
        <taxon>Actinomycetes</taxon>
        <taxon>Kitasatosporales</taxon>
        <taxon>Streptomycetaceae</taxon>
        <taxon>Kitasatospora</taxon>
    </lineage>
</organism>
<sequence length="1038" mass="108904">MRTTSSITVGRDAEISLLGSALAASRQRAGRAVFLLGDAGMGKSRLAGECAYQAYGLGLPVLRGRGSSTLTVTPFRPLIEALASRFRAAGTPTDAELDPYRPALARLVPEWRGTAGTAPAYPETVVELAEALLRLLAVLGRDAGCVLLLEDLHDTDAETVAVLEYLVDNLEGLPVLLVGTLRGEPGPALDLVRAAERRRAATVTELRPLPPADVRTMAADILESEAAEVPAPVLERLAERGDGCPYLVEELLADMLASGALRRPGDRWEVAGDLCTAVPTTVVRSWGGRIDQLDPPVRDLLLTAATLGSRFSVATVQLITGHDDRTLFSHLRSACEANVIVPDGADPDRYAFRHALTADAVIATLAPAERAALARRAAGAVLRADPELGDERRQLVASLLLAGGDAAGAAAHLAEAGRRTLAAGASGSAVVLLERAHEHAGEADRAAVAEQLLLALAEAGQLDRAFELARALPAIPSAAPATALPPLPAGHPPAERPPTHGRPAADRRIDLHTRLAFAAVMAERAGEAAAQLTAARALAGSEPRPEQDAALVVVEGHLALLPGHGPTADGAEPSEPAADADGTGGTGAAKEAGDTGDTGAADPQPARARLAETERLARRAAEVAEAAGLPVVACQAWQLLALLARERGFDDADACLERMLAVAEAHALPVWRVEALLRLGANAFMRTGDGTRLEAAREAAAALGAIVLTQTLDGLLAMNAVLRGEWDTARAVIDSRLDATARLRNLGTHRYLLLGSATLAAHLGRDREMERELARFRQAGGEESFLMPLRHGLCRAVGALLAEDPGRARAELAAGIAWEEEHPSVFYLAGRHGLHPLLEVLSGTWHRADLARAATAPAAELAWNRQFLGFADAVLLGREGRPDEAARAVAEARATAAPFPLAHHLALRLAAEGALADGWGEPVAWLRTAEEYFHATGIQPVAAACRALLRRAGASVAQHRGGRDAVPAELRGCGVTLREYEVFVLLAERPGNQQLARRLSISPRTVEKHIAGLLAKTGRPDRAALCDLAAELAAGPLT</sequence>
<evidence type="ECO:0000259" key="4">
    <source>
        <dbReference type="SMART" id="SM00421"/>
    </source>
</evidence>
<protein>
    <submittedName>
        <fullName evidence="5">AAA family ATPase</fullName>
    </submittedName>
</protein>
<dbReference type="Proteomes" id="UP001596067">
    <property type="component" value="Unassembled WGS sequence"/>
</dbReference>
<dbReference type="SUPFAM" id="SSF46894">
    <property type="entry name" value="C-terminal effector domain of the bipartite response regulators"/>
    <property type="match status" value="1"/>
</dbReference>
<reference evidence="6" key="1">
    <citation type="journal article" date="2019" name="Int. J. Syst. Evol. Microbiol.">
        <title>The Global Catalogue of Microorganisms (GCM) 10K type strain sequencing project: providing services to taxonomists for standard genome sequencing and annotation.</title>
        <authorList>
            <consortium name="The Broad Institute Genomics Platform"/>
            <consortium name="The Broad Institute Genome Sequencing Center for Infectious Disease"/>
            <person name="Wu L."/>
            <person name="Ma J."/>
        </authorList>
    </citation>
    <scope>NUCLEOTIDE SEQUENCE [LARGE SCALE GENOMIC DNA]</scope>
    <source>
        <strain evidence="6">CGMCC 4.1469</strain>
    </source>
</reference>
<dbReference type="RefSeq" id="WP_313762235.1">
    <property type="nucleotide sequence ID" value="NZ_BAAAVH010000009.1"/>
</dbReference>
<gene>
    <name evidence="5" type="ORF">ACFP0N_28905</name>
</gene>
<feature type="compositionally biased region" description="Low complexity" evidence="3">
    <location>
        <begin position="595"/>
        <end position="605"/>
    </location>
</feature>
<proteinExistence type="predicted"/>
<evidence type="ECO:0000256" key="2">
    <source>
        <dbReference type="ARBA" id="ARBA00022840"/>
    </source>
</evidence>
<name>A0ABW1F6U0_9ACTN</name>
<dbReference type="InterPro" id="IPR027417">
    <property type="entry name" value="P-loop_NTPase"/>
</dbReference>
<dbReference type="InterPro" id="IPR016032">
    <property type="entry name" value="Sig_transdc_resp-reg_C-effctor"/>
</dbReference>
<dbReference type="EMBL" id="JBHSOD010000049">
    <property type="protein sequence ID" value="MFC5888996.1"/>
    <property type="molecule type" value="Genomic_DNA"/>
</dbReference>
<accession>A0ABW1F6U0</accession>
<dbReference type="PANTHER" id="PTHR16305:SF28">
    <property type="entry name" value="GUANYLATE CYCLASE DOMAIN-CONTAINING PROTEIN"/>
    <property type="match status" value="1"/>
</dbReference>
<feature type="region of interest" description="Disordered" evidence="3">
    <location>
        <begin position="562"/>
        <end position="605"/>
    </location>
</feature>
<comment type="caution">
    <text evidence="5">The sequence shown here is derived from an EMBL/GenBank/DDBJ whole genome shotgun (WGS) entry which is preliminary data.</text>
</comment>
<dbReference type="Pfam" id="PF00196">
    <property type="entry name" value="GerE"/>
    <property type="match status" value="1"/>
</dbReference>
<dbReference type="CDD" id="cd06170">
    <property type="entry name" value="LuxR_C_like"/>
    <property type="match status" value="1"/>
</dbReference>
<evidence type="ECO:0000313" key="6">
    <source>
        <dbReference type="Proteomes" id="UP001596067"/>
    </source>
</evidence>
<keyword evidence="6" id="KW-1185">Reference proteome</keyword>
<feature type="region of interest" description="Disordered" evidence="3">
    <location>
        <begin position="482"/>
        <end position="503"/>
    </location>
</feature>